<evidence type="ECO:0000313" key="3">
    <source>
        <dbReference type="EMBL" id="KKS43211.1"/>
    </source>
</evidence>
<sequence>MTERLAERINEIASEHPASPVASEYISRAKEGELTRDENPHSHFCVCFAGFDREAGKVFVGHHKKSGLWLFNGGHIDKGEIPEEALEREMGEEWGVVKVDLQSIGKPKLLTINPIQHPTIKCKQHFDIWYFIPLSEVDFKPDQALLDTEFYTTGWKSIEDAKALIIDLATLKGISEFEKIFSKK</sequence>
<comment type="caution">
    <text evidence="3">The sequence shown here is derived from an EMBL/GenBank/DDBJ whole genome shotgun (WGS) entry which is preliminary data.</text>
</comment>
<proteinExistence type="predicted"/>
<dbReference type="PROSITE" id="PS00893">
    <property type="entry name" value="NUDIX_BOX"/>
    <property type="match status" value="1"/>
</dbReference>
<reference evidence="3 4" key="1">
    <citation type="journal article" date="2015" name="Nature">
        <title>rRNA introns, odd ribosomes, and small enigmatic genomes across a large radiation of phyla.</title>
        <authorList>
            <person name="Brown C.T."/>
            <person name="Hug L.A."/>
            <person name="Thomas B.C."/>
            <person name="Sharon I."/>
            <person name="Castelle C.J."/>
            <person name="Singh A."/>
            <person name="Wilkins M.J."/>
            <person name="Williams K.H."/>
            <person name="Banfield J.F."/>
        </authorList>
    </citation>
    <scope>NUCLEOTIDE SEQUENCE [LARGE SCALE GENOMIC DNA]</scope>
</reference>
<feature type="domain" description="Nudix hydrolase" evidence="2">
    <location>
        <begin position="41"/>
        <end position="181"/>
    </location>
</feature>
<name>A0A0G1BA55_9BACT</name>
<protein>
    <submittedName>
        <fullName evidence="3">NUDIX hydrolase</fullName>
    </submittedName>
</protein>
<dbReference type="AlphaFoldDB" id="A0A0G1BA55"/>
<dbReference type="Pfam" id="PF00293">
    <property type="entry name" value="NUDIX"/>
    <property type="match status" value="1"/>
</dbReference>
<evidence type="ECO:0000256" key="1">
    <source>
        <dbReference type="ARBA" id="ARBA00022801"/>
    </source>
</evidence>
<evidence type="ECO:0000313" key="4">
    <source>
        <dbReference type="Proteomes" id="UP000033854"/>
    </source>
</evidence>
<dbReference type="InterPro" id="IPR000086">
    <property type="entry name" value="NUDIX_hydrolase_dom"/>
</dbReference>
<dbReference type="EMBL" id="LCDA01000002">
    <property type="protein sequence ID" value="KKS43211.1"/>
    <property type="molecule type" value="Genomic_DNA"/>
</dbReference>
<dbReference type="InterPro" id="IPR020084">
    <property type="entry name" value="NUDIX_hydrolase_CS"/>
</dbReference>
<dbReference type="GO" id="GO:0016787">
    <property type="term" value="F:hydrolase activity"/>
    <property type="evidence" value="ECO:0007669"/>
    <property type="project" value="UniProtKB-KW"/>
</dbReference>
<dbReference type="Proteomes" id="UP000033854">
    <property type="component" value="Unassembled WGS sequence"/>
</dbReference>
<dbReference type="SUPFAM" id="SSF55811">
    <property type="entry name" value="Nudix"/>
    <property type="match status" value="1"/>
</dbReference>
<dbReference type="Gene3D" id="3.90.79.10">
    <property type="entry name" value="Nucleoside Triphosphate Pyrophosphohydrolase"/>
    <property type="match status" value="1"/>
</dbReference>
<accession>A0A0G1BA55</accession>
<evidence type="ECO:0000259" key="2">
    <source>
        <dbReference type="PROSITE" id="PS51462"/>
    </source>
</evidence>
<organism evidence="3 4">
    <name type="scientific">Candidatus Collierbacteria bacterium GW2011_GWA2_42_17</name>
    <dbReference type="NCBI Taxonomy" id="1618378"/>
    <lineage>
        <taxon>Bacteria</taxon>
        <taxon>Candidatus Collieribacteriota</taxon>
    </lineage>
</organism>
<keyword evidence="1 3" id="KW-0378">Hydrolase</keyword>
<dbReference type="InterPro" id="IPR015797">
    <property type="entry name" value="NUDIX_hydrolase-like_dom_sf"/>
</dbReference>
<gene>
    <name evidence="3" type="ORF">UV06_C0002G0113</name>
</gene>
<dbReference type="PROSITE" id="PS51462">
    <property type="entry name" value="NUDIX"/>
    <property type="match status" value="1"/>
</dbReference>